<evidence type="ECO:0000313" key="1">
    <source>
        <dbReference type="EMBL" id="GFS19715.1"/>
    </source>
</evidence>
<comment type="caution">
    <text evidence="1">The sequence shown here is derived from an EMBL/GenBank/DDBJ whole genome shotgun (WGS) entry which is preliminary data.</text>
</comment>
<proteinExistence type="predicted"/>
<evidence type="ECO:0000313" key="2">
    <source>
        <dbReference type="Proteomes" id="UP000762676"/>
    </source>
</evidence>
<dbReference type="AlphaFoldDB" id="A0AAV4JD38"/>
<dbReference type="Proteomes" id="UP000762676">
    <property type="component" value="Unassembled WGS sequence"/>
</dbReference>
<accession>A0AAV4JD38</accession>
<dbReference type="EMBL" id="BMAT01006773">
    <property type="protein sequence ID" value="GFS19715.1"/>
    <property type="molecule type" value="Genomic_DNA"/>
</dbReference>
<protein>
    <recommendedName>
        <fullName evidence="3">Galectin</fullName>
    </recommendedName>
</protein>
<gene>
    <name evidence="1" type="ORF">ElyMa_003296300</name>
</gene>
<reference evidence="1 2" key="1">
    <citation type="journal article" date="2021" name="Elife">
        <title>Chloroplast acquisition without the gene transfer in kleptoplastic sea slugs, Plakobranchus ocellatus.</title>
        <authorList>
            <person name="Maeda T."/>
            <person name="Takahashi S."/>
            <person name="Yoshida T."/>
            <person name="Shimamura S."/>
            <person name="Takaki Y."/>
            <person name="Nagai Y."/>
            <person name="Toyoda A."/>
            <person name="Suzuki Y."/>
            <person name="Arimoto A."/>
            <person name="Ishii H."/>
            <person name="Satoh N."/>
            <person name="Nishiyama T."/>
            <person name="Hasebe M."/>
            <person name="Maruyama T."/>
            <person name="Minagawa J."/>
            <person name="Obokata J."/>
            <person name="Shigenobu S."/>
        </authorList>
    </citation>
    <scope>NUCLEOTIDE SEQUENCE [LARGE SCALE GENOMIC DNA]</scope>
</reference>
<name>A0AAV4JD38_9GAST</name>
<evidence type="ECO:0008006" key="3">
    <source>
        <dbReference type="Google" id="ProtNLM"/>
    </source>
</evidence>
<keyword evidence="2" id="KW-1185">Reference proteome</keyword>
<organism evidence="1 2">
    <name type="scientific">Elysia marginata</name>
    <dbReference type="NCBI Taxonomy" id="1093978"/>
    <lineage>
        <taxon>Eukaryota</taxon>
        <taxon>Metazoa</taxon>
        <taxon>Spiralia</taxon>
        <taxon>Lophotrochozoa</taxon>
        <taxon>Mollusca</taxon>
        <taxon>Gastropoda</taxon>
        <taxon>Heterobranchia</taxon>
        <taxon>Euthyneura</taxon>
        <taxon>Panpulmonata</taxon>
        <taxon>Sacoglossa</taxon>
        <taxon>Placobranchoidea</taxon>
        <taxon>Plakobranchidae</taxon>
        <taxon>Elysia</taxon>
    </lineage>
</organism>
<sequence>MSRCNSLELQATSLMTCAVMSVSDKSYIGALIGSRGHNDTDDMRKCVICHSTTELIHPVQQQPTNLSAQTASIMIPLKYKLNPEEHESLSFSATCKWFSDVLFYAKVVLWGRAGFFIQEHNCDSDHTNCIADFFLDIYPHGDPQATHEVVASRKIYGQWANAQESHPHHGVIKRGEETTLVVLVTHNQYIFFANGLKILQYGVATAPGPTFDVAFSAITAEFIELAGISCPV</sequence>